<evidence type="ECO:0000313" key="5">
    <source>
        <dbReference type="Proteomes" id="UP001597097"/>
    </source>
</evidence>
<keyword evidence="5" id="KW-1185">Reference proteome</keyword>
<name>A0ABW4G0Y7_9ACTN</name>
<feature type="compositionally biased region" description="Basic residues" evidence="2">
    <location>
        <begin position="615"/>
        <end position="635"/>
    </location>
</feature>
<reference evidence="5" key="1">
    <citation type="journal article" date="2019" name="Int. J. Syst. Evol. Microbiol.">
        <title>The Global Catalogue of Microorganisms (GCM) 10K type strain sequencing project: providing services to taxonomists for standard genome sequencing and annotation.</title>
        <authorList>
            <consortium name="The Broad Institute Genomics Platform"/>
            <consortium name="The Broad Institute Genome Sequencing Center for Infectious Disease"/>
            <person name="Wu L."/>
            <person name="Ma J."/>
        </authorList>
    </citation>
    <scope>NUCLEOTIDE SEQUENCE [LARGE SCALE GENOMIC DNA]</scope>
    <source>
        <strain evidence="5">CGMCC 1.15399</strain>
    </source>
</reference>
<evidence type="ECO:0000313" key="4">
    <source>
        <dbReference type="EMBL" id="MFD1536174.1"/>
    </source>
</evidence>
<dbReference type="EMBL" id="JBHUCM010000005">
    <property type="protein sequence ID" value="MFD1536174.1"/>
    <property type="molecule type" value="Genomic_DNA"/>
</dbReference>
<keyword evidence="1" id="KW-0238">DNA-binding</keyword>
<proteinExistence type="predicted"/>
<dbReference type="RefSeq" id="WP_219533759.1">
    <property type="nucleotide sequence ID" value="NZ_JAHKRM010000019.1"/>
</dbReference>
<sequence length="684" mass="74452">MSRVTATASCTAHAAMVEATGEVVSQVLLVRRVAWLAALAGDVSARLVAVRWTAADLDVLAGGVGLDGRVLPSKGWMALRRLGWNVGPRSGVHVCDRVLRCAQEQAARLLRLALHRRRLVAAIVATWPHKPGVRTGAEWEALRALLPDGVTAAEVRNRSRQIAAYRDQHDAFPAHLTELEEPPNVAAQIVLAAADRQLLTLQRTGDDGARLRVRLPLVEWPASARDWAWHVLPVALPPTVPPQARLCAPTLRVAKGRVRVDLPFQIPVGFAPATGHVIGCGFDWGLNTLLTGVAGRLADGRVVCDGRPLVYDASGVSAKLHRLRAEREHLTAKIKHQQRLLARITVADPRHATLSSACQALGVEHERLCARIRNLNKALAWSAARWAVDQAVAAGATVLYLEDLATLEARGRRGRANSWLSGQVRGRIIEAIRHLAAKHAIAVVTVPARGTSRYCPRCGTGTSVLRHCPAPNRLAERGWRWAYCPACGLSCDRDWAAAERILARGLLGQHATRTHRSTGARTIATIVEGNVARARRTRKPTRAARRARRTRTDLHPRPAARDRAKNRPTPKRPTRTPAANSRNNPMTSSRVPDRRTVPAPPPASGGQRPAGHAPKPGRHQPHRTGHVRNSHHRTGFHHAKATPVLTFIEHGSGPGPGHACLSCLIPSRNYREFKTLCGAARHDT</sequence>
<accession>A0ABW4G0Y7</accession>
<organism evidence="4 5">
    <name type="scientific">Nonomuraea guangzhouensis</name>
    <dbReference type="NCBI Taxonomy" id="1291555"/>
    <lineage>
        <taxon>Bacteria</taxon>
        <taxon>Bacillati</taxon>
        <taxon>Actinomycetota</taxon>
        <taxon>Actinomycetes</taxon>
        <taxon>Streptosporangiales</taxon>
        <taxon>Streptosporangiaceae</taxon>
        <taxon>Nonomuraea</taxon>
    </lineage>
</organism>
<comment type="caution">
    <text evidence="4">The sequence shown here is derived from an EMBL/GenBank/DDBJ whole genome shotgun (WGS) entry which is preliminary data.</text>
</comment>
<evidence type="ECO:0000256" key="2">
    <source>
        <dbReference type="SAM" id="MobiDB-lite"/>
    </source>
</evidence>
<dbReference type="Pfam" id="PF07282">
    <property type="entry name" value="Cas12f1-like_TNB"/>
    <property type="match status" value="1"/>
</dbReference>
<feature type="region of interest" description="Disordered" evidence="2">
    <location>
        <begin position="530"/>
        <end position="635"/>
    </location>
</feature>
<dbReference type="Proteomes" id="UP001597097">
    <property type="component" value="Unassembled WGS sequence"/>
</dbReference>
<dbReference type="InterPro" id="IPR010095">
    <property type="entry name" value="Cas12f1-like_TNB"/>
</dbReference>
<protein>
    <submittedName>
        <fullName evidence="4">Zinc ribbon domain-containing protein</fullName>
    </submittedName>
</protein>
<feature type="compositionally biased region" description="Polar residues" evidence="2">
    <location>
        <begin position="581"/>
        <end position="590"/>
    </location>
</feature>
<evidence type="ECO:0000259" key="3">
    <source>
        <dbReference type="Pfam" id="PF07282"/>
    </source>
</evidence>
<feature type="compositionally biased region" description="Basic and acidic residues" evidence="2">
    <location>
        <begin position="550"/>
        <end position="565"/>
    </location>
</feature>
<feature type="compositionally biased region" description="Basic residues" evidence="2">
    <location>
        <begin position="533"/>
        <end position="549"/>
    </location>
</feature>
<evidence type="ECO:0000256" key="1">
    <source>
        <dbReference type="ARBA" id="ARBA00023125"/>
    </source>
</evidence>
<feature type="domain" description="Cas12f1-like TNB" evidence="3">
    <location>
        <begin position="426"/>
        <end position="500"/>
    </location>
</feature>
<gene>
    <name evidence="4" type="ORF">ACFSJ0_03955</name>
</gene>